<dbReference type="PANTHER" id="PTHR47219:SF20">
    <property type="entry name" value="TBC1 DOMAIN FAMILY MEMBER 2B"/>
    <property type="match status" value="1"/>
</dbReference>
<dbReference type="FunFam" id="1.10.8.270:FF:000018">
    <property type="entry name" value="Ypt/Rab-GAP domain of gyp1p superfamily protein"/>
    <property type="match status" value="1"/>
</dbReference>
<gene>
    <name evidence="5" type="ORF">RHSIM_Rhsim03G0121200</name>
</gene>
<dbReference type="InterPro" id="IPR035969">
    <property type="entry name" value="Rab-GAP_TBC_sf"/>
</dbReference>
<feature type="region of interest" description="Disordered" evidence="2">
    <location>
        <begin position="865"/>
        <end position="925"/>
    </location>
</feature>
<name>A0A834H6V7_RHOSS</name>
<feature type="coiled-coil region" evidence="1">
    <location>
        <begin position="674"/>
        <end position="711"/>
    </location>
</feature>
<organism evidence="5 6">
    <name type="scientific">Rhododendron simsii</name>
    <name type="common">Sims's rhododendron</name>
    <dbReference type="NCBI Taxonomy" id="118357"/>
    <lineage>
        <taxon>Eukaryota</taxon>
        <taxon>Viridiplantae</taxon>
        <taxon>Streptophyta</taxon>
        <taxon>Embryophyta</taxon>
        <taxon>Tracheophyta</taxon>
        <taxon>Spermatophyta</taxon>
        <taxon>Magnoliopsida</taxon>
        <taxon>eudicotyledons</taxon>
        <taxon>Gunneridae</taxon>
        <taxon>Pentapetalae</taxon>
        <taxon>asterids</taxon>
        <taxon>Ericales</taxon>
        <taxon>Ericaceae</taxon>
        <taxon>Ericoideae</taxon>
        <taxon>Rhodoreae</taxon>
        <taxon>Rhododendron</taxon>
    </lineage>
</organism>
<dbReference type="AlphaFoldDB" id="A0A834H6V7"/>
<keyword evidence="3" id="KW-1133">Transmembrane helix</keyword>
<feature type="region of interest" description="Disordered" evidence="2">
    <location>
        <begin position="74"/>
        <end position="126"/>
    </location>
</feature>
<accession>A0A834H6V7</accession>
<evidence type="ECO:0000313" key="5">
    <source>
        <dbReference type="EMBL" id="KAF7147408.1"/>
    </source>
</evidence>
<keyword evidence="3" id="KW-0812">Transmembrane</keyword>
<evidence type="ECO:0000256" key="1">
    <source>
        <dbReference type="SAM" id="Coils"/>
    </source>
</evidence>
<evidence type="ECO:0000256" key="3">
    <source>
        <dbReference type="SAM" id="Phobius"/>
    </source>
</evidence>
<keyword evidence="1" id="KW-0175">Coiled coil</keyword>
<keyword evidence="3" id="KW-0472">Membrane</keyword>
<comment type="caution">
    <text evidence="5">The sequence shown here is derived from an EMBL/GenBank/DDBJ whole genome shotgun (WGS) entry which is preliminary data.</text>
</comment>
<feature type="compositionally biased region" description="Polar residues" evidence="2">
    <location>
        <begin position="778"/>
        <end position="791"/>
    </location>
</feature>
<dbReference type="EMBL" id="WJXA01000003">
    <property type="protein sequence ID" value="KAF7147408.1"/>
    <property type="molecule type" value="Genomic_DNA"/>
</dbReference>
<dbReference type="Gene3D" id="1.10.472.80">
    <property type="entry name" value="Ypt/Rab-GAP domain of gyp1p, domain 3"/>
    <property type="match status" value="1"/>
</dbReference>
<feature type="compositionally biased region" description="Low complexity" evidence="2">
    <location>
        <begin position="210"/>
        <end position="221"/>
    </location>
</feature>
<feature type="domain" description="Rab-GAP TBC" evidence="4">
    <location>
        <begin position="248"/>
        <end position="461"/>
    </location>
</feature>
<keyword evidence="6" id="KW-1185">Reference proteome</keyword>
<dbReference type="GO" id="GO:0031267">
    <property type="term" value="F:small GTPase binding"/>
    <property type="evidence" value="ECO:0007669"/>
    <property type="project" value="TreeGrafter"/>
</dbReference>
<dbReference type="GO" id="GO:0005096">
    <property type="term" value="F:GTPase activator activity"/>
    <property type="evidence" value="ECO:0007669"/>
    <property type="project" value="TreeGrafter"/>
</dbReference>
<dbReference type="PANTHER" id="PTHR47219">
    <property type="entry name" value="RAB GTPASE-ACTIVATING PROTEIN 1-LIKE"/>
    <property type="match status" value="1"/>
</dbReference>
<feature type="region of interest" description="Disordered" evidence="2">
    <location>
        <begin position="778"/>
        <end position="807"/>
    </location>
</feature>
<dbReference type="InterPro" id="IPR050302">
    <property type="entry name" value="Rab_GAP_TBC_domain"/>
</dbReference>
<feature type="transmembrane region" description="Helical" evidence="3">
    <location>
        <begin position="643"/>
        <end position="663"/>
    </location>
</feature>
<evidence type="ECO:0000256" key="2">
    <source>
        <dbReference type="SAM" id="MobiDB-lite"/>
    </source>
</evidence>
<proteinExistence type="predicted"/>
<protein>
    <recommendedName>
        <fullName evidence="4">Rab-GAP TBC domain-containing protein</fullName>
    </recommendedName>
</protein>
<dbReference type="SMART" id="SM00164">
    <property type="entry name" value="TBC"/>
    <property type="match status" value="1"/>
</dbReference>
<dbReference type="Proteomes" id="UP000626092">
    <property type="component" value="Unassembled WGS sequence"/>
</dbReference>
<evidence type="ECO:0000313" key="6">
    <source>
        <dbReference type="Proteomes" id="UP000626092"/>
    </source>
</evidence>
<dbReference type="PROSITE" id="PS50086">
    <property type="entry name" value="TBC_RABGAP"/>
    <property type="match status" value="1"/>
</dbReference>
<reference evidence="5" key="1">
    <citation type="submission" date="2019-11" db="EMBL/GenBank/DDBJ databases">
        <authorList>
            <person name="Liu Y."/>
            <person name="Hou J."/>
            <person name="Li T.-Q."/>
            <person name="Guan C.-H."/>
            <person name="Wu X."/>
            <person name="Wu H.-Z."/>
            <person name="Ling F."/>
            <person name="Zhang R."/>
            <person name="Shi X.-G."/>
            <person name="Ren J.-P."/>
            <person name="Chen E.-F."/>
            <person name="Sun J.-M."/>
        </authorList>
    </citation>
    <scope>NUCLEOTIDE SEQUENCE</scope>
    <source>
        <strain evidence="5">Adult_tree_wgs_1</strain>
        <tissue evidence="5">Leaves</tissue>
    </source>
</reference>
<feature type="region of interest" description="Disordered" evidence="2">
    <location>
        <begin position="189"/>
        <end position="221"/>
    </location>
</feature>
<dbReference type="Gene3D" id="1.10.8.270">
    <property type="entry name" value="putative rabgap domain of human tbc1 domain family member 14 like domains"/>
    <property type="match status" value="1"/>
</dbReference>
<dbReference type="Pfam" id="PF00566">
    <property type="entry name" value="RabGAP-TBC"/>
    <property type="match status" value="1"/>
</dbReference>
<dbReference type="InterPro" id="IPR000195">
    <property type="entry name" value="Rab-GAP-TBC_dom"/>
</dbReference>
<dbReference type="OrthoDB" id="17687at2759"/>
<dbReference type="SUPFAM" id="SSF47923">
    <property type="entry name" value="Ypt/Rab-GAP domain of gyp1p"/>
    <property type="match status" value="2"/>
</dbReference>
<evidence type="ECO:0000259" key="4">
    <source>
        <dbReference type="PROSITE" id="PS50086"/>
    </source>
</evidence>
<sequence length="925" mass="103840">MKAKAASAASSTAVLTPPLLTFEHKRDAYGFAVRPQHVQRYREYANIYKEEEEERSDRWKNFLELHVESAQLPVNGFSSKEDDKTLPAKATEQEANLTSEKALAGDDLSGKKPISDGSTENIKEKEDLPAATVTKTHRVQLWSEIRPSLRVIEGMMSIRVKRSNEAKDEQGIGIGKPLPPVVEVISAKGASEDESDEEFYDVERSDPIQDVSSSDSVTVPSPTAATVMAPSESLFPWKEELESLVRGGVPMALRGELWQAFVGAGARRVENYYQDLLGEEDYSSHCMEQKSLKSHNSIEGSNTDSMSVPEKWKGQIEKDLPRTFPGHPALDEGGRNALRRLLTAYARHNPSVGYCQAMNFFAGLLLLLMPEENAFWTLMGILDDYFDGYYSEEMIESQVDQLVFEELVRERFPKLGFQSSGLPWSAAGMGYWTLVSLYFHEYASMGKWSVLRVWDVLLFEGNRVMLFRTALALMELYGPALVTTKDAGDAVTLLQSLAGSTFDSSQLVLTASMGYHNVNEVRLQELRNNHRPAISALIEERSKGLRALRDSQGLASKLYGFKRDPGAIIDTNKSNQLADTHTNGDISHAHSGCDNVDGFVMGMAEDVEIDSVPDFQEQVVWLKVELCKLLEEKRSAVLRSYHGIIYGNPVYLFLFVFFFFFFFRAEELETALMEMVKQDNRRQLSAKVEQLEQEVAELRQAFADKQEQENVMLQVLMRVEQEQKVTEDARRFAEQDAAAQRYAAQLLQEKYEEVSATLSEMEKRVVMAESMLEATLQYQSGQTKAQPSPRSVQPEPSPVQSNEEPTQVLPMRTIGLLSRPFGLGWRDRNKPSVGSVEEALNMQSLSQVLLIEDVKYADLEKQSNAEELTDAKSISSEDPIDMSLSYTEQHWAPVSPNHSEVTERHQAPVPPNDSEVKSCSSPSAM</sequence>